<protein>
    <recommendedName>
        <fullName evidence="4">Lipoprotein</fullName>
    </recommendedName>
</protein>
<dbReference type="PROSITE" id="PS51257">
    <property type="entry name" value="PROKAR_LIPOPROTEIN"/>
    <property type="match status" value="1"/>
</dbReference>
<dbReference type="Proteomes" id="UP000072389">
    <property type="component" value="Chromosome"/>
</dbReference>
<dbReference type="RefSeq" id="WP_031977960.1">
    <property type="nucleotide sequence ID" value="NZ_CAUZGM010000007.1"/>
</dbReference>
<organism evidence="2 3">
    <name type="scientific">Acinetobacter baumannii</name>
    <dbReference type="NCBI Taxonomy" id="470"/>
    <lineage>
        <taxon>Bacteria</taxon>
        <taxon>Pseudomonadati</taxon>
        <taxon>Pseudomonadota</taxon>
        <taxon>Gammaproteobacteria</taxon>
        <taxon>Moraxellales</taxon>
        <taxon>Moraxellaceae</taxon>
        <taxon>Acinetobacter</taxon>
        <taxon>Acinetobacter calcoaceticus/baumannii complex</taxon>
    </lineage>
</organism>
<reference evidence="2 3" key="1">
    <citation type="journal article" date="2014" name="Antimicrob. Agents Chemother.">
        <title>Triclosan can select for an AdeIJK-overexpressing mutant of Acinetobacter baumannii ATCC 17978 that displays reduced susceptibility to multiple antibiotics.</title>
        <authorList>
            <person name="Fernando D.M."/>
            <person name="Xu W."/>
            <person name="Loewen P.C."/>
            <person name="Zhanel G.G."/>
            <person name="Kumar A."/>
        </authorList>
    </citation>
    <scope>NUCLEOTIDE SEQUENCE [LARGE SCALE GENOMIC DNA]</scope>
    <source>
        <strain evidence="2 3">ATCC 17978</strain>
    </source>
</reference>
<proteinExistence type="predicted"/>
<dbReference type="InterPro" id="IPR054659">
    <property type="entry name" value="J517_1871_lipoprot"/>
</dbReference>
<evidence type="ECO:0000313" key="2">
    <source>
        <dbReference type="EMBL" id="APP32638.1"/>
    </source>
</evidence>
<dbReference type="EMBL" id="CP018664">
    <property type="protein sequence ID" value="APP32638.1"/>
    <property type="molecule type" value="Genomic_DNA"/>
</dbReference>
<name>A0A5P1UNR8_ACIBA</name>
<keyword evidence="1" id="KW-0732">Signal</keyword>
<evidence type="ECO:0000313" key="3">
    <source>
        <dbReference type="Proteomes" id="UP000072389"/>
    </source>
</evidence>
<sequence>MKKIILLGLILGLAGCMSTANFFEVQATSVQNSGYWTGQYDRLVGTLKLNSDGTGVICQDGMGTARVMSVKKSNDKLYSQDGSFWKVQNETLNSMKLNYAIGGGYEMKKDDDLSLATPACKEKLKMNSN</sequence>
<gene>
    <name evidence="2" type="ORF">AUO97_18030</name>
</gene>
<feature type="chain" id="PRO_5031133826" description="Lipoprotein" evidence="1">
    <location>
        <begin position="23"/>
        <end position="129"/>
    </location>
</feature>
<evidence type="ECO:0008006" key="4">
    <source>
        <dbReference type="Google" id="ProtNLM"/>
    </source>
</evidence>
<feature type="signal peptide" evidence="1">
    <location>
        <begin position="1"/>
        <end position="22"/>
    </location>
</feature>
<evidence type="ECO:0000256" key="1">
    <source>
        <dbReference type="SAM" id="SignalP"/>
    </source>
</evidence>
<dbReference type="AlphaFoldDB" id="A0A5P1UNR8"/>
<dbReference type="NCBIfam" id="NF045606">
    <property type="entry name" value="lipo_J517_1871"/>
    <property type="match status" value="1"/>
</dbReference>
<accession>A0A5P1UNR8</accession>